<evidence type="ECO:0000313" key="1">
    <source>
        <dbReference type="EMBL" id="KTR08739.1"/>
    </source>
</evidence>
<dbReference type="SUPFAM" id="SSF55144">
    <property type="entry name" value="LigT-like"/>
    <property type="match status" value="1"/>
</dbReference>
<dbReference type="STRING" id="33881.NS184_05275"/>
<gene>
    <name evidence="1" type="ORF">NS184_05275</name>
</gene>
<sequence length="175" mass="18420">MTARSGSLGRVRSIELVLSPAADAAVRAVWDELIAEDLPSLGRHVSDSNAPHVTLAAGPDLLVPPRFDAPAPPTLRLGGVLLFPAGPERSVLVRAVVVDHALAAFHEAVHRAAPGGVDTSLPGAWSPHLSFARRVRDADLPRALAALRRAPLPEVLEVGGVRFWDGETKTVTPLA</sequence>
<organism evidence="1 2">
    <name type="scientific">Curtobacterium luteum</name>
    <dbReference type="NCBI Taxonomy" id="33881"/>
    <lineage>
        <taxon>Bacteria</taxon>
        <taxon>Bacillati</taxon>
        <taxon>Actinomycetota</taxon>
        <taxon>Actinomycetes</taxon>
        <taxon>Micrococcales</taxon>
        <taxon>Microbacteriaceae</taxon>
        <taxon>Curtobacterium</taxon>
    </lineage>
</organism>
<dbReference type="AlphaFoldDB" id="A0A175S0N6"/>
<dbReference type="EMBL" id="LDQC01000027">
    <property type="protein sequence ID" value="KTR08739.1"/>
    <property type="molecule type" value="Genomic_DNA"/>
</dbReference>
<name>A0A175S0N6_9MICO</name>
<dbReference type="Gene3D" id="3.90.1140.10">
    <property type="entry name" value="Cyclic phosphodiesterase"/>
    <property type="match status" value="1"/>
</dbReference>
<accession>A0A175S0N6</accession>
<dbReference type="PATRIC" id="fig|33881.3.peg.1331"/>
<dbReference type="Proteomes" id="UP000078252">
    <property type="component" value="Unassembled WGS sequence"/>
</dbReference>
<proteinExistence type="predicted"/>
<dbReference type="OrthoDB" id="3397424at2"/>
<comment type="caution">
    <text evidence="1">The sequence shown here is derived from an EMBL/GenBank/DDBJ whole genome shotgun (WGS) entry which is preliminary data.</text>
</comment>
<evidence type="ECO:0000313" key="2">
    <source>
        <dbReference type="Proteomes" id="UP000078252"/>
    </source>
</evidence>
<dbReference type="InterPro" id="IPR009097">
    <property type="entry name" value="Cyclic_Pdiesterase"/>
</dbReference>
<reference evidence="1 2" key="1">
    <citation type="journal article" date="2016" name="Front. Microbiol.">
        <title>Genomic Resource of Rice Seed Associated Bacteria.</title>
        <authorList>
            <person name="Midha S."/>
            <person name="Bansal K."/>
            <person name="Sharma S."/>
            <person name="Kumar N."/>
            <person name="Patil P.P."/>
            <person name="Chaudhry V."/>
            <person name="Patil P.B."/>
        </authorList>
    </citation>
    <scope>NUCLEOTIDE SEQUENCE [LARGE SCALE GENOMIC DNA]</scope>
    <source>
        <strain evidence="1 2">NS184</strain>
    </source>
</reference>
<dbReference type="Pfam" id="PF13563">
    <property type="entry name" value="2_5_RNA_ligase2"/>
    <property type="match status" value="1"/>
</dbReference>
<evidence type="ECO:0008006" key="3">
    <source>
        <dbReference type="Google" id="ProtNLM"/>
    </source>
</evidence>
<protein>
    <recommendedName>
        <fullName evidence="3">2'-5' RNA ligase</fullName>
    </recommendedName>
</protein>